<keyword evidence="2" id="KW-1185">Reference proteome</keyword>
<protein>
    <submittedName>
        <fullName evidence="1">Uncharacterized protein</fullName>
    </submittedName>
</protein>
<name>A0A0V1DWF8_TRIPS</name>
<evidence type="ECO:0000313" key="1">
    <source>
        <dbReference type="EMBL" id="KRY65887.1"/>
    </source>
</evidence>
<gene>
    <name evidence="1" type="ORF">T4D_12526</name>
</gene>
<proteinExistence type="predicted"/>
<reference evidence="1 2" key="1">
    <citation type="submission" date="2015-01" db="EMBL/GenBank/DDBJ databases">
        <title>Evolution of Trichinella species and genotypes.</title>
        <authorList>
            <person name="Korhonen P.K."/>
            <person name="Edoardo P."/>
            <person name="Giuseppe L.R."/>
            <person name="Gasser R.B."/>
        </authorList>
    </citation>
    <scope>NUCLEOTIDE SEQUENCE [LARGE SCALE GENOMIC DNA]</scope>
    <source>
        <strain evidence="1">ISS470</strain>
    </source>
</reference>
<organism evidence="1 2">
    <name type="scientific">Trichinella pseudospiralis</name>
    <name type="common">Parasitic roundworm</name>
    <dbReference type="NCBI Taxonomy" id="6337"/>
    <lineage>
        <taxon>Eukaryota</taxon>
        <taxon>Metazoa</taxon>
        <taxon>Ecdysozoa</taxon>
        <taxon>Nematoda</taxon>
        <taxon>Enoplea</taxon>
        <taxon>Dorylaimia</taxon>
        <taxon>Trichinellida</taxon>
        <taxon>Trichinellidae</taxon>
        <taxon>Trichinella</taxon>
    </lineage>
</organism>
<sequence length="41" mass="4771">MAFYKGLSEKSKIKTSEARSTAFYKGLSEESKVHRDDFKNR</sequence>
<dbReference type="AlphaFoldDB" id="A0A0V1DWF8"/>
<dbReference type="EMBL" id="JYDT01001293">
    <property type="protein sequence ID" value="KRY65887.1"/>
    <property type="molecule type" value="Genomic_DNA"/>
</dbReference>
<comment type="caution">
    <text evidence="1">The sequence shown here is derived from an EMBL/GenBank/DDBJ whole genome shotgun (WGS) entry which is preliminary data.</text>
</comment>
<accession>A0A0V1DWF8</accession>
<dbReference type="Proteomes" id="UP000054995">
    <property type="component" value="Unassembled WGS sequence"/>
</dbReference>
<evidence type="ECO:0000313" key="2">
    <source>
        <dbReference type="Proteomes" id="UP000054995"/>
    </source>
</evidence>